<keyword evidence="1" id="KW-0548">Nucleotidyltransferase</keyword>
<reference evidence="1 2" key="1">
    <citation type="journal article" date="2021" name="Elife">
        <title>Chloroplast acquisition without the gene transfer in kleptoplastic sea slugs, Plakobranchus ocellatus.</title>
        <authorList>
            <person name="Maeda T."/>
            <person name="Takahashi S."/>
            <person name="Yoshida T."/>
            <person name="Shimamura S."/>
            <person name="Takaki Y."/>
            <person name="Nagai Y."/>
            <person name="Toyoda A."/>
            <person name="Suzuki Y."/>
            <person name="Arimoto A."/>
            <person name="Ishii H."/>
            <person name="Satoh N."/>
            <person name="Nishiyama T."/>
            <person name="Hasebe M."/>
            <person name="Maruyama T."/>
            <person name="Minagawa J."/>
            <person name="Obokata J."/>
            <person name="Shigenobu S."/>
        </authorList>
    </citation>
    <scope>NUCLEOTIDE SEQUENCE [LARGE SCALE GENOMIC DNA]</scope>
</reference>
<proteinExistence type="predicted"/>
<accession>A0AAV4CWB4</accession>
<protein>
    <submittedName>
        <fullName evidence="1">Reverse transcriptase</fullName>
    </submittedName>
</protein>
<dbReference type="AlphaFoldDB" id="A0AAV4CWB4"/>
<dbReference type="Proteomes" id="UP000735302">
    <property type="component" value="Unassembled WGS sequence"/>
</dbReference>
<evidence type="ECO:0000313" key="1">
    <source>
        <dbReference type="EMBL" id="GFO36197.1"/>
    </source>
</evidence>
<gene>
    <name evidence="1" type="ORF">PoB_006270200</name>
</gene>
<organism evidence="1 2">
    <name type="scientific">Plakobranchus ocellatus</name>
    <dbReference type="NCBI Taxonomy" id="259542"/>
    <lineage>
        <taxon>Eukaryota</taxon>
        <taxon>Metazoa</taxon>
        <taxon>Spiralia</taxon>
        <taxon>Lophotrochozoa</taxon>
        <taxon>Mollusca</taxon>
        <taxon>Gastropoda</taxon>
        <taxon>Heterobranchia</taxon>
        <taxon>Euthyneura</taxon>
        <taxon>Panpulmonata</taxon>
        <taxon>Sacoglossa</taxon>
        <taxon>Placobranchoidea</taxon>
        <taxon>Plakobranchidae</taxon>
        <taxon>Plakobranchus</taxon>
    </lineage>
</organism>
<keyword evidence="2" id="KW-1185">Reference proteome</keyword>
<dbReference type="EMBL" id="BLXT01007044">
    <property type="protein sequence ID" value="GFO36197.1"/>
    <property type="molecule type" value="Genomic_DNA"/>
</dbReference>
<evidence type="ECO:0000313" key="2">
    <source>
        <dbReference type="Proteomes" id="UP000735302"/>
    </source>
</evidence>
<comment type="caution">
    <text evidence="1">The sequence shown here is derived from an EMBL/GenBank/DDBJ whole genome shotgun (WGS) entry which is preliminary data.</text>
</comment>
<dbReference type="GO" id="GO:0003964">
    <property type="term" value="F:RNA-directed DNA polymerase activity"/>
    <property type="evidence" value="ECO:0007669"/>
    <property type="project" value="UniProtKB-KW"/>
</dbReference>
<keyword evidence="1" id="KW-0808">Transferase</keyword>
<name>A0AAV4CWB4_9GAST</name>
<sequence>MKKTQENFFKDPFQCARQLFQGTLTAQKEELETHLYKIYSDPEREKRLEDIAISLLKVEGKIFFSIMASRLTKHLIENGYIHISVQKGVRAVLNTPQ</sequence>
<keyword evidence="1" id="KW-0695">RNA-directed DNA polymerase</keyword>